<gene>
    <name evidence="6" type="ORF">ODALV1_LOCUS20427</name>
</gene>
<evidence type="ECO:0000256" key="1">
    <source>
        <dbReference type="ARBA" id="ARBA00004294"/>
    </source>
</evidence>
<keyword evidence="4" id="KW-0496">Mitochondrion</keyword>
<dbReference type="Proteomes" id="UP001642540">
    <property type="component" value="Unassembled WGS sequence"/>
</dbReference>
<dbReference type="InterPro" id="IPR027246">
    <property type="entry name" value="Porin_Euk/Tom40"/>
</dbReference>
<keyword evidence="4" id="KW-1000">Mitochondrion outer membrane</keyword>
<keyword evidence="7" id="KW-1185">Reference proteome</keyword>
<organism evidence="6 7">
    <name type="scientific">Orchesella dallaii</name>
    <dbReference type="NCBI Taxonomy" id="48710"/>
    <lineage>
        <taxon>Eukaryota</taxon>
        <taxon>Metazoa</taxon>
        <taxon>Ecdysozoa</taxon>
        <taxon>Arthropoda</taxon>
        <taxon>Hexapoda</taxon>
        <taxon>Collembola</taxon>
        <taxon>Entomobryomorpha</taxon>
        <taxon>Entomobryoidea</taxon>
        <taxon>Orchesellidae</taxon>
        <taxon>Orchesellinae</taxon>
        <taxon>Orchesella</taxon>
    </lineage>
</organism>
<comment type="caution">
    <text evidence="6">The sequence shown here is derived from an EMBL/GenBank/DDBJ whole genome shotgun (WGS) entry which is preliminary data.</text>
</comment>
<evidence type="ECO:0000313" key="6">
    <source>
        <dbReference type="EMBL" id="CAL8124031.1"/>
    </source>
</evidence>
<dbReference type="Pfam" id="PF01459">
    <property type="entry name" value="Porin_3"/>
    <property type="match status" value="1"/>
</dbReference>
<keyword evidence="3" id="KW-1134">Transmembrane beta strand</keyword>
<reference evidence="6 7" key="1">
    <citation type="submission" date="2024-08" db="EMBL/GenBank/DDBJ databases">
        <authorList>
            <person name="Cucini C."/>
            <person name="Frati F."/>
        </authorList>
    </citation>
    <scope>NUCLEOTIDE SEQUENCE [LARGE SCALE GENOMIC DNA]</scope>
</reference>
<keyword evidence="3" id="KW-0472">Membrane</keyword>
<comment type="similarity">
    <text evidence="2">Belongs to the eukaryotic mitochondrial porin family.</text>
</comment>
<keyword evidence="3" id="KW-0812">Transmembrane</keyword>
<evidence type="ECO:0000256" key="5">
    <source>
        <dbReference type="ARBA" id="ARBA00023114"/>
    </source>
</evidence>
<dbReference type="PANTHER" id="PTHR11743:SF70">
    <property type="entry name" value="GH26960P-RELATED"/>
    <property type="match status" value="1"/>
</dbReference>
<dbReference type="InterPro" id="IPR001925">
    <property type="entry name" value="Porin_Euk"/>
</dbReference>
<dbReference type="PANTHER" id="PTHR11743">
    <property type="entry name" value="VOLTAGE-DEPENDENT ANION-SELECTIVE CHANNEL"/>
    <property type="match status" value="1"/>
</dbReference>
<evidence type="ECO:0008006" key="8">
    <source>
        <dbReference type="Google" id="ProtNLM"/>
    </source>
</evidence>
<evidence type="ECO:0000313" key="7">
    <source>
        <dbReference type="Proteomes" id="UP001642540"/>
    </source>
</evidence>
<protein>
    <recommendedName>
        <fullName evidence="8">Voltage-dependent anion-selective channel</fullName>
    </recommendedName>
</protein>
<keyword evidence="5" id="KW-0626">Porin</keyword>
<evidence type="ECO:0000256" key="3">
    <source>
        <dbReference type="ARBA" id="ARBA00022452"/>
    </source>
</evidence>
<evidence type="ECO:0000256" key="4">
    <source>
        <dbReference type="ARBA" id="ARBA00022787"/>
    </source>
</evidence>
<dbReference type="CDD" id="cd07306">
    <property type="entry name" value="Porin3_VDAC"/>
    <property type="match status" value="1"/>
</dbReference>
<evidence type="ECO:0000256" key="2">
    <source>
        <dbReference type="ARBA" id="ARBA00007780"/>
    </source>
</evidence>
<accession>A0ABP1RBU9</accession>
<dbReference type="EMBL" id="CAXLJM020000068">
    <property type="protein sequence ID" value="CAL8124031.1"/>
    <property type="molecule type" value="Genomic_DNA"/>
</dbReference>
<proteinExistence type="inferred from homology"/>
<dbReference type="PRINTS" id="PR00185">
    <property type="entry name" value="EUKARYTPORIN"/>
</dbReference>
<comment type="subcellular location">
    <subcellularLocation>
        <location evidence="1">Mitochondrion outer membrane</location>
    </subcellularLocation>
</comment>
<keyword evidence="5" id="KW-0406">Ion transport</keyword>
<dbReference type="InterPro" id="IPR023614">
    <property type="entry name" value="Porin_dom_sf"/>
</dbReference>
<sequence>MSYPMYNDFGKSNRDFFTKGFQTGSFKLNLRNQVSRDIGITSTGTHKIDNQQASGDIQAKCTCPFIPGFVSTAKWTTGNLLSYEILAKEKGVRGLDLALEGQYSIDTSTISGKVKSIFKHDRATLDAIVEGSETWTNSQLGAALVTGYQDFAAAYQCQYDVGEGALKKNNISMAYVTGPLSFHSSLDNAEILWAGLVFKFNKQLEMGINATYKAQPEGYSVFGAAIKYVVDCCTAIKAKVDTDRQISLGFEVKIRPTSTITMSTQIDGNKLDEGGHKIGLSFDLEC</sequence>
<dbReference type="Gene3D" id="2.40.160.10">
    <property type="entry name" value="Porin"/>
    <property type="match status" value="1"/>
</dbReference>
<name>A0ABP1RBU9_9HEXA</name>
<keyword evidence="5" id="KW-0813">Transport</keyword>